<reference evidence="1" key="1">
    <citation type="submission" date="2022-11" db="EMBL/GenBank/DDBJ databases">
        <authorList>
            <person name="Kikuchi T."/>
        </authorList>
    </citation>
    <scope>NUCLEOTIDE SEQUENCE</scope>
    <source>
        <strain evidence="1">PS1010</strain>
    </source>
</reference>
<sequence>MHIVSPPSISKMHLQMVSTSGMAAGPHALHQQMFSIKWVWFSSPAHRLCITSIVASIIELKTHSDDNNNIVMMTNEDKLLVVRSEIMTEKDGSRSIIVDSLAGVDVIAKLKSCVKSGVIDVVNVGIWLLKCENCGVDVDATIESFLTLNCWRIENLRRDVKQMEANIVVEQCIFICFVLMQGIHLNFISLLNKLYRIINRQWNIEFRLAHLEQFSPLVQWSRIAPMMKNAPIAPTAPMVNIAPNAPTAPITQISHYWCNSTNHTIQYSTAKIGLKHCAPYKIVIDKSQPGIGIKLAIFAPDSIGSRCARRIREQRLDRFL</sequence>
<name>A0A9P1IU65_9PELO</name>
<dbReference type="AlphaFoldDB" id="A0A9P1IU65"/>
<evidence type="ECO:0000313" key="1">
    <source>
        <dbReference type="EMBL" id="CAI5451114.1"/>
    </source>
</evidence>
<gene>
    <name evidence="1" type="ORF">CAMP_LOCUS13751</name>
</gene>
<protein>
    <submittedName>
        <fullName evidence="1">Uncharacterized protein</fullName>
    </submittedName>
</protein>
<accession>A0A9P1IU65</accession>
<dbReference type="Proteomes" id="UP001152747">
    <property type="component" value="Unassembled WGS sequence"/>
</dbReference>
<comment type="caution">
    <text evidence="1">The sequence shown here is derived from an EMBL/GenBank/DDBJ whole genome shotgun (WGS) entry which is preliminary data.</text>
</comment>
<evidence type="ECO:0000313" key="2">
    <source>
        <dbReference type="Proteomes" id="UP001152747"/>
    </source>
</evidence>
<keyword evidence="2" id="KW-1185">Reference proteome</keyword>
<proteinExistence type="predicted"/>
<dbReference type="EMBL" id="CANHGI010000005">
    <property type="protein sequence ID" value="CAI5451114.1"/>
    <property type="molecule type" value="Genomic_DNA"/>
</dbReference>
<organism evidence="1 2">
    <name type="scientific">Caenorhabditis angaria</name>
    <dbReference type="NCBI Taxonomy" id="860376"/>
    <lineage>
        <taxon>Eukaryota</taxon>
        <taxon>Metazoa</taxon>
        <taxon>Ecdysozoa</taxon>
        <taxon>Nematoda</taxon>
        <taxon>Chromadorea</taxon>
        <taxon>Rhabditida</taxon>
        <taxon>Rhabditina</taxon>
        <taxon>Rhabditomorpha</taxon>
        <taxon>Rhabditoidea</taxon>
        <taxon>Rhabditidae</taxon>
        <taxon>Peloderinae</taxon>
        <taxon>Caenorhabditis</taxon>
    </lineage>
</organism>